<keyword evidence="3" id="KW-1185">Reference proteome</keyword>
<dbReference type="EMBL" id="KI546170">
    <property type="protein sequence ID" value="EST41451.1"/>
    <property type="molecule type" value="Genomic_DNA"/>
</dbReference>
<dbReference type="EMBL" id="AUWU02000006">
    <property type="protein sequence ID" value="KAH0572390.1"/>
    <property type="molecule type" value="Genomic_DNA"/>
</dbReference>
<evidence type="ECO:0000313" key="1">
    <source>
        <dbReference type="EMBL" id="EST41451.1"/>
    </source>
</evidence>
<reference evidence="2" key="2">
    <citation type="submission" date="2020-12" db="EMBL/GenBank/DDBJ databases">
        <title>New Spironucleus salmonicida genome in near-complete chromosomes.</title>
        <authorList>
            <person name="Xu F."/>
            <person name="Kurt Z."/>
            <person name="Jimenez-Gonzalez A."/>
            <person name="Astvaldsson A."/>
            <person name="Andersson J.O."/>
            <person name="Svard S.G."/>
        </authorList>
    </citation>
    <scope>NUCLEOTIDE SEQUENCE</scope>
    <source>
        <strain evidence="2">ATCC 50377</strain>
    </source>
</reference>
<dbReference type="Proteomes" id="UP000018208">
    <property type="component" value="Unassembled WGS sequence"/>
</dbReference>
<dbReference type="VEuPathDB" id="GiardiaDB:SS50377_26600"/>
<accession>V6LCP7</accession>
<gene>
    <name evidence="1" type="ORF">SS50377_19170</name>
    <name evidence="2" type="ORF">SS50377_26600</name>
</gene>
<evidence type="ECO:0000313" key="3">
    <source>
        <dbReference type="Proteomes" id="UP000018208"/>
    </source>
</evidence>
<dbReference type="AlphaFoldDB" id="V6LCP7"/>
<protein>
    <submittedName>
        <fullName evidence="1">Uncharacterized protein</fullName>
    </submittedName>
</protein>
<evidence type="ECO:0000313" key="2">
    <source>
        <dbReference type="EMBL" id="KAH0572390.1"/>
    </source>
</evidence>
<reference evidence="1 2" key="1">
    <citation type="journal article" date="2014" name="PLoS Genet.">
        <title>The Genome of Spironucleus salmonicida Highlights a Fish Pathogen Adapted to Fluctuating Environments.</title>
        <authorList>
            <person name="Xu F."/>
            <person name="Jerlstrom-Hultqvist J."/>
            <person name="Einarsson E."/>
            <person name="Astvaldsson A."/>
            <person name="Svard S.G."/>
            <person name="Andersson J.O."/>
        </authorList>
    </citation>
    <scope>NUCLEOTIDE SEQUENCE</scope>
    <source>
        <strain evidence="2">ATCC 50377</strain>
    </source>
</reference>
<proteinExistence type="predicted"/>
<name>V6LCP7_9EUKA</name>
<organism evidence="1">
    <name type="scientific">Spironucleus salmonicida</name>
    <dbReference type="NCBI Taxonomy" id="348837"/>
    <lineage>
        <taxon>Eukaryota</taxon>
        <taxon>Metamonada</taxon>
        <taxon>Diplomonadida</taxon>
        <taxon>Hexamitidae</taxon>
        <taxon>Hexamitinae</taxon>
        <taxon>Spironucleus</taxon>
    </lineage>
</organism>
<sequence length="258" mass="28740">MDNNIFNAAQNQDRKYILNCAKAMHYDISESEYNDMLPSFAYSDTAESPRNPRTNSLFGSDSHRILEIFAPKTAKGEGKTDFSLLLTPKSARESSQKSTFHSKSPMPEIDDRGTEMRKKTVQLFQFARNISFRQEPGLAKQGTAQIALFDSSISSSSSCGELSAQELQELQEPQRLPFMGLKIEIPESTFCCNNAMPQLSGPAGACDAEFVFQPRPAAGLEMQRDAVRMLANVGLRGGRMRALSPLQLKMKQKQSLRK</sequence>